<dbReference type="Proteomes" id="UP000305202">
    <property type="component" value="Unassembled WGS sequence"/>
</dbReference>
<evidence type="ECO:0000313" key="3">
    <source>
        <dbReference type="Proteomes" id="UP000305202"/>
    </source>
</evidence>
<comment type="caution">
    <text evidence="2">The sequence shown here is derived from an EMBL/GenBank/DDBJ whole genome shotgun (WGS) entry which is preliminary data.</text>
</comment>
<dbReference type="InterPro" id="IPR014729">
    <property type="entry name" value="Rossmann-like_a/b/a_fold"/>
</dbReference>
<protein>
    <submittedName>
        <fullName evidence="2">Universal stress protein</fullName>
    </submittedName>
</protein>
<feature type="domain" description="UspA" evidence="1">
    <location>
        <begin position="4"/>
        <end position="136"/>
    </location>
</feature>
<evidence type="ECO:0000313" key="2">
    <source>
        <dbReference type="EMBL" id="TKI07933.1"/>
    </source>
</evidence>
<name>A0ABY2SSN7_9HYPH</name>
<gene>
    <name evidence="2" type="ORF">FCN80_05240</name>
</gene>
<dbReference type="EMBL" id="SZPQ01000003">
    <property type="protein sequence ID" value="TKI07933.1"/>
    <property type="molecule type" value="Genomic_DNA"/>
</dbReference>
<dbReference type="SUPFAM" id="SSF52402">
    <property type="entry name" value="Adenine nucleotide alpha hydrolases-like"/>
    <property type="match status" value="1"/>
</dbReference>
<organism evidence="2 3">
    <name type="scientific">Martelella alba</name>
    <dbReference type="NCBI Taxonomy" id="2590451"/>
    <lineage>
        <taxon>Bacteria</taxon>
        <taxon>Pseudomonadati</taxon>
        <taxon>Pseudomonadota</taxon>
        <taxon>Alphaproteobacteria</taxon>
        <taxon>Hyphomicrobiales</taxon>
        <taxon>Aurantimonadaceae</taxon>
        <taxon>Martelella</taxon>
    </lineage>
</organism>
<accession>A0ABY2SSN7</accession>
<dbReference type="Gene3D" id="3.40.50.620">
    <property type="entry name" value="HUPs"/>
    <property type="match status" value="1"/>
</dbReference>
<dbReference type="Pfam" id="PF00582">
    <property type="entry name" value="Usp"/>
    <property type="match status" value="1"/>
</dbReference>
<evidence type="ECO:0000259" key="1">
    <source>
        <dbReference type="Pfam" id="PF00582"/>
    </source>
</evidence>
<sequence>MMYYHHALVLAHDEQDGAILLAAAVELAADSDMKITLGHIQSDWRLMNYVSDSLMDDREAQDVIAAKNMLSRVAGAVAYPVDTLELVSMRRFDELRALVADKSIDLVITGHHNRFMGVLTSGSMDYINHLSVDILIKHLKME</sequence>
<reference evidence="2 3" key="1">
    <citation type="submission" date="2019-04" db="EMBL/GenBank/DDBJ databases">
        <authorList>
            <person name="Li M."/>
            <person name="Gao C."/>
        </authorList>
    </citation>
    <scope>NUCLEOTIDE SEQUENCE [LARGE SCALE GENOMIC DNA]</scope>
    <source>
        <strain evidence="2 3">BGMRC 2031</strain>
    </source>
</reference>
<keyword evidence="3" id="KW-1185">Reference proteome</keyword>
<proteinExistence type="predicted"/>
<dbReference type="InterPro" id="IPR006016">
    <property type="entry name" value="UspA"/>
</dbReference>